<feature type="domain" description="ABC transmembrane type-1" evidence="8">
    <location>
        <begin position="65"/>
        <end position="263"/>
    </location>
</feature>
<keyword evidence="2 7" id="KW-0813">Transport</keyword>
<evidence type="ECO:0000256" key="3">
    <source>
        <dbReference type="ARBA" id="ARBA00022475"/>
    </source>
</evidence>
<comment type="caution">
    <text evidence="9">The sequence shown here is derived from an EMBL/GenBank/DDBJ whole genome shotgun (WGS) entry which is preliminary data.</text>
</comment>
<feature type="transmembrane region" description="Helical" evidence="7">
    <location>
        <begin position="69"/>
        <end position="90"/>
    </location>
</feature>
<dbReference type="Pfam" id="PF00528">
    <property type="entry name" value="BPD_transp_1"/>
    <property type="match status" value="1"/>
</dbReference>
<evidence type="ECO:0000259" key="8">
    <source>
        <dbReference type="PROSITE" id="PS50928"/>
    </source>
</evidence>
<organism evidence="9">
    <name type="scientific">Caldilineaceae bacterium SB0662_bin_9</name>
    <dbReference type="NCBI Taxonomy" id="2605258"/>
    <lineage>
        <taxon>Bacteria</taxon>
        <taxon>Bacillati</taxon>
        <taxon>Chloroflexota</taxon>
        <taxon>Caldilineae</taxon>
        <taxon>Caldilineales</taxon>
        <taxon>Caldilineaceae</taxon>
    </lineage>
</organism>
<evidence type="ECO:0000313" key="9">
    <source>
        <dbReference type="EMBL" id="MYD89461.1"/>
    </source>
</evidence>
<dbReference type="PROSITE" id="PS50928">
    <property type="entry name" value="ABC_TM1"/>
    <property type="match status" value="1"/>
</dbReference>
<dbReference type="InterPro" id="IPR035906">
    <property type="entry name" value="MetI-like_sf"/>
</dbReference>
<dbReference type="PANTHER" id="PTHR43744:SF12">
    <property type="entry name" value="ABC TRANSPORTER PERMEASE PROTEIN MG189-RELATED"/>
    <property type="match status" value="1"/>
</dbReference>
<dbReference type="GO" id="GO:0005886">
    <property type="term" value="C:plasma membrane"/>
    <property type="evidence" value="ECO:0007669"/>
    <property type="project" value="UniProtKB-SubCell"/>
</dbReference>
<evidence type="ECO:0000256" key="4">
    <source>
        <dbReference type="ARBA" id="ARBA00022692"/>
    </source>
</evidence>
<dbReference type="SUPFAM" id="SSF161098">
    <property type="entry name" value="MetI-like"/>
    <property type="match status" value="1"/>
</dbReference>
<comment type="similarity">
    <text evidence="7">Belongs to the binding-protein-dependent transport system permease family.</text>
</comment>
<protein>
    <submittedName>
        <fullName evidence="9">Carbohydrate ABC transporter permease</fullName>
    </submittedName>
</protein>
<dbReference type="CDD" id="cd06261">
    <property type="entry name" value="TM_PBP2"/>
    <property type="match status" value="1"/>
</dbReference>
<dbReference type="PANTHER" id="PTHR43744">
    <property type="entry name" value="ABC TRANSPORTER PERMEASE PROTEIN MG189-RELATED-RELATED"/>
    <property type="match status" value="1"/>
</dbReference>
<feature type="transmembrane region" description="Helical" evidence="7">
    <location>
        <begin position="136"/>
        <end position="156"/>
    </location>
</feature>
<evidence type="ECO:0000256" key="7">
    <source>
        <dbReference type="RuleBase" id="RU363032"/>
    </source>
</evidence>
<keyword evidence="3" id="KW-1003">Cell membrane</keyword>
<accession>A0A6B1DQN1</accession>
<evidence type="ECO:0000256" key="1">
    <source>
        <dbReference type="ARBA" id="ARBA00004651"/>
    </source>
</evidence>
<feature type="transmembrane region" description="Helical" evidence="7">
    <location>
        <begin position="177"/>
        <end position="199"/>
    </location>
</feature>
<name>A0A6B1DQN1_9CHLR</name>
<dbReference type="InterPro" id="IPR000515">
    <property type="entry name" value="MetI-like"/>
</dbReference>
<keyword evidence="6 7" id="KW-0472">Membrane</keyword>
<proteinExistence type="inferred from homology"/>
<dbReference type="Gene3D" id="1.10.3720.10">
    <property type="entry name" value="MetI-like"/>
    <property type="match status" value="1"/>
</dbReference>
<dbReference type="AlphaFoldDB" id="A0A6B1DQN1"/>
<keyword evidence="5 7" id="KW-1133">Transmembrane helix</keyword>
<comment type="subcellular location">
    <subcellularLocation>
        <location evidence="1 7">Cell membrane</location>
        <topology evidence="1 7">Multi-pass membrane protein</topology>
    </subcellularLocation>
</comment>
<evidence type="ECO:0000256" key="2">
    <source>
        <dbReference type="ARBA" id="ARBA00022448"/>
    </source>
</evidence>
<feature type="transmembrane region" description="Helical" evidence="7">
    <location>
        <begin position="102"/>
        <end position="124"/>
    </location>
</feature>
<dbReference type="GO" id="GO:0055085">
    <property type="term" value="P:transmembrane transport"/>
    <property type="evidence" value="ECO:0007669"/>
    <property type="project" value="InterPro"/>
</dbReference>
<gene>
    <name evidence="9" type="ORF">F4Y08_03850</name>
</gene>
<evidence type="ECO:0000256" key="5">
    <source>
        <dbReference type="ARBA" id="ARBA00022989"/>
    </source>
</evidence>
<feature type="transmembrane region" description="Helical" evidence="7">
    <location>
        <begin position="5"/>
        <end position="26"/>
    </location>
</feature>
<evidence type="ECO:0000256" key="6">
    <source>
        <dbReference type="ARBA" id="ARBA00023136"/>
    </source>
</evidence>
<keyword evidence="4 7" id="KW-0812">Transmembrane</keyword>
<sequence>MTHTLYYLILATVGTMLMVPFLWMVVSSVKAEHEIFSIPTTWIPERIRWENYTHALESFPFFRSLLNTLFITVSVIVGRLLSTSLAAYAFARMRFRLRTPLFVLVLSTLMIPYHVTLIPTYILFTKLGWIDTFLPLIVPNWLGLGAFYIFLLRQFFMTVPSEMNDAARIDGCSHFGIFARVILPLSIPALATVTIFTFLEQWNDFLAPIIYLNSPDKHTLAIAIQFYRQSASGAGWGPVRTWAHLMVVSLLTMAPCLLLFFFAQRYFIQGVVISGVKG</sequence>
<feature type="transmembrane region" description="Helical" evidence="7">
    <location>
        <begin position="242"/>
        <end position="263"/>
    </location>
</feature>
<reference evidence="9" key="1">
    <citation type="submission" date="2019-09" db="EMBL/GenBank/DDBJ databases">
        <title>Characterisation of the sponge microbiome using genome-centric metagenomics.</title>
        <authorList>
            <person name="Engelberts J.P."/>
            <person name="Robbins S.J."/>
            <person name="De Goeij J.M."/>
            <person name="Aranda M."/>
            <person name="Bell S.C."/>
            <person name="Webster N.S."/>
        </authorList>
    </citation>
    <scope>NUCLEOTIDE SEQUENCE</scope>
    <source>
        <strain evidence="9">SB0662_bin_9</strain>
    </source>
</reference>
<dbReference type="EMBL" id="VXPY01000023">
    <property type="protein sequence ID" value="MYD89461.1"/>
    <property type="molecule type" value="Genomic_DNA"/>
</dbReference>